<reference evidence="2 3" key="1">
    <citation type="submission" date="2020-08" db="EMBL/GenBank/DDBJ databases">
        <authorList>
            <person name="Koutsovoulos G."/>
            <person name="Danchin GJ E."/>
        </authorList>
    </citation>
    <scope>NUCLEOTIDE SEQUENCE [LARGE SCALE GENOMIC DNA]</scope>
</reference>
<accession>A0A6V7XJU8</accession>
<comment type="caution">
    <text evidence="2">The sequence shown here is derived from an EMBL/GenBank/DDBJ whole genome shotgun (WGS) entry which is preliminary data.</text>
</comment>
<dbReference type="EMBL" id="CAJEWN010001718">
    <property type="protein sequence ID" value="CAD2199594.1"/>
    <property type="molecule type" value="Genomic_DNA"/>
</dbReference>
<sequence>MKRQGQSLPASAERSKTKYRRGRINAIFSASLFLAFKTKTHKHINLRGKKFLPLRRKPGMSSGTTAAASLRSPRAKRARPQRSTAIV</sequence>
<evidence type="ECO:0000313" key="3">
    <source>
        <dbReference type="Proteomes" id="UP000580250"/>
    </source>
</evidence>
<evidence type="ECO:0000256" key="1">
    <source>
        <dbReference type="SAM" id="MobiDB-lite"/>
    </source>
</evidence>
<gene>
    <name evidence="2" type="ORF">MENT_LOCUS53000</name>
</gene>
<name>A0A6V7XJU8_MELEN</name>
<feature type="region of interest" description="Disordered" evidence="1">
    <location>
        <begin position="55"/>
        <end position="87"/>
    </location>
</feature>
<evidence type="ECO:0000313" key="2">
    <source>
        <dbReference type="EMBL" id="CAD2199594.1"/>
    </source>
</evidence>
<dbReference type="Proteomes" id="UP000580250">
    <property type="component" value="Unassembled WGS sequence"/>
</dbReference>
<dbReference type="AlphaFoldDB" id="A0A6V7XJU8"/>
<protein>
    <submittedName>
        <fullName evidence="2">Uncharacterized protein</fullName>
    </submittedName>
</protein>
<proteinExistence type="predicted"/>
<organism evidence="2 3">
    <name type="scientific">Meloidogyne enterolobii</name>
    <name type="common">Root-knot nematode worm</name>
    <name type="synonym">Meloidogyne mayaguensis</name>
    <dbReference type="NCBI Taxonomy" id="390850"/>
    <lineage>
        <taxon>Eukaryota</taxon>
        <taxon>Metazoa</taxon>
        <taxon>Ecdysozoa</taxon>
        <taxon>Nematoda</taxon>
        <taxon>Chromadorea</taxon>
        <taxon>Rhabditida</taxon>
        <taxon>Tylenchina</taxon>
        <taxon>Tylenchomorpha</taxon>
        <taxon>Tylenchoidea</taxon>
        <taxon>Meloidogynidae</taxon>
        <taxon>Meloidogyninae</taxon>
        <taxon>Meloidogyne</taxon>
    </lineage>
</organism>